<organism evidence="1 2">
    <name type="scientific">Cymbomonas tetramitiformis</name>
    <dbReference type="NCBI Taxonomy" id="36881"/>
    <lineage>
        <taxon>Eukaryota</taxon>
        <taxon>Viridiplantae</taxon>
        <taxon>Chlorophyta</taxon>
        <taxon>Pyramimonadophyceae</taxon>
        <taxon>Pyramimonadales</taxon>
        <taxon>Pyramimonadaceae</taxon>
        <taxon>Cymbomonas</taxon>
    </lineage>
</organism>
<accession>A0AAE0ENA2</accession>
<dbReference type="AlphaFoldDB" id="A0AAE0ENA2"/>
<reference evidence="1 2" key="1">
    <citation type="journal article" date="2015" name="Genome Biol. Evol.">
        <title>Comparative Genomics of a Bacterivorous Green Alga Reveals Evolutionary Causalities and Consequences of Phago-Mixotrophic Mode of Nutrition.</title>
        <authorList>
            <person name="Burns J.A."/>
            <person name="Paasch A."/>
            <person name="Narechania A."/>
            <person name="Kim E."/>
        </authorList>
    </citation>
    <scope>NUCLEOTIDE SEQUENCE [LARGE SCALE GENOMIC DNA]</scope>
    <source>
        <strain evidence="1 2">PLY_AMNH</strain>
    </source>
</reference>
<proteinExistence type="predicted"/>
<protein>
    <submittedName>
        <fullName evidence="1">Uncharacterized protein</fullName>
    </submittedName>
</protein>
<name>A0AAE0ENA2_9CHLO</name>
<evidence type="ECO:0000313" key="2">
    <source>
        <dbReference type="Proteomes" id="UP001190700"/>
    </source>
</evidence>
<keyword evidence="2" id="KW-1185">Reference proteome</keyword>
<dbReference type="EMBL" id="LGRX02035541">
    <property type="protein sequence ID" value="KAK3234219.1"/>
    <property type="molecule type" value="Genomic_DNA"/>
</dbReference>
<sequence length="142" mass="15799">MLPVMKAETLIKATTQEIRGEQKTKELVMKCVKATPKFPSKTATGAAPSDDEILLQVEQFARATRKLFDETIVREAMITISCTPAVSEYLASVPSLLWDLKENVLGDKQKRHLERAAGGSGYQGGWQTRYTDLDTFFCDLAL</sequence>
<comment type="caution">
    <text evidence="1">The sequence shown here is derived from an EMBL/GenBank/DDBJ whole genome shotgun (WGS) entry which is preliminary data.</text>
</comment>
<gene>
    <name evidence="1" type="ORF">CYMTET_55532</name>
</gene>
<dbReference type="Proteomes" id="UP001190700">
    <property type="component" value="Unassembled WGS sequence"/>
</dbReference>
<evidence type="ECO:0000313" key="1">
    <source>
        <dbReference type="EMBL" id="KAK3234219.1"/>
    </source>
</evidence>